<dbReference type="EMBL" id="DMAN01000020">
    <property type="protein sequence ID" value="HAE25706.1"/>
    <property type="molecule type" value="Genomic_DNA"/>
</dbReference>
<proteinExistence type="predicted"/>
<keyword evidence="2" id="KW-0808">Transferase</keyword>
<protein>
    <submittedName>
        <fullName evidence="2">GNAT family N-acetyltransferase</fullName>
    </submittedName>
</protein>
<dbReference type="AlphaFoldDB" id="A0A3B9GTU9"/>
<evidence type="ECO:0000313" key="3">
    <source>
        <dbReference type="Proteomes" id="UP000259610"/>
    </source>
</evidence>
<name>A0A3B9GTU9_9PROT</name>
<dbReference type="PANTHER" id="PTHR43617">
    <property type="entry name" value="L-AMINO ACID N-ACETYLTRANSFERASE"/>
    <property type="match status" value="1"/>
</dbReference>
<dbReference type="GO" id="GO:0016747">
    <property type="term" value="F:acyltransferase activity, transferring groups other than amino-acyl groups"/>
    <property type="evidence" value="ECO:0007669"/>
    <property type="project" value="InterPro"/>
</dbReference>
<sequence length="162" mass="17870">MDIAYIHKGLITGWRSACEQVAAEKAYLGLVSLPPFDPERALPNRMIARNWPMYCALDEGRVVGWVDIIPNEVPECAHRGTLGMGLLASHRGQGLGSRLLEAALAHAPESGLTKVELAVYTSNVSAISLFLKFGFTEAGMWRDYRCLDGVTYDALLMERFLV</sequence>
<evidence type="ECO:0000313" key="2">
    <source>
        <dbReference type="EMBL" id="HAE25706.1"/>
    </source>
</evidence>
<gene>
    <name evidence="2" type="ORF">DCG58_00975</name>
</gene>
<comment type="caution">
    <text evidence="2">The sequence shown here is derived from an EMBL/GenBank/DDBJ whole genome shotgun (WGS) entry which is preliminary data.</text>
</comment>
<evidence type="ECO:0000259" key="1">
    <source>
        <dbReference type="PROSITE" id="PS51186"/>
    </source>
</evidence>
<dbReference type="Gene3D" id="3.40.630.30">
    <property type="match status" value="1"/>
</dbReference>
<dbReference type="Pfam" id="PF00583">
    <property type="entry name" value="Acetyltransf_1"/>
    <property type="match status" value="1"/>
</dbReference>
<dbReference type="CDD" id="cd04301">
    <property type="entry name" value="NAT_SF"/>
    <property type="match status" value="1"/>
</dbReference>
<reference evidence="2 3" key="1">
    <citation type="journal article" date="2018" name="Nat. Biotechnol.">
        <title>A standardized bacterial taxonomy based on genome phylogeny substantially revises the tree of life.</title>
        <authorList>
            <person name="Parks D.H."/>
            <person name="Chuvochina M."/>
            <person name="Waite D.W."/>
            <person name="Rinke C."/>
            <person name="Skarshewski A."/>
            <person name="Chaumeil P.A."/>
            <person name="Hugenholtz P."/>
        </authorList>
    </citation>
    <scope>NUCLEOTIDE SEQUENCE [LARGE SCALE GENOMIC DNA]</scope>
    <source>
        <strain evidence="2">UBA8733</strain>
    </source>
</reference>
<feature type="domain" description="N-acetyltransferase" evidence="1">
    <location>
        <begin position="12"/>
        <end position="162"/>
    </location>
</feature>
<dbReference type="InterPro" id="IPR000182">
    <property type="entry name" value="GNAT_dom"/>
</dbReference>
<organism evidence="2 3">
    <name type="scientific">Hyphomonas adhaerens</name>
    <dbReference type="NCBI Taxonomy" id="81029"/>
    <lineage>
        <taxon>Bacteria</taxon>
        <taxon>Pseudomonadati</taxon>
        <taxon>Pseudomonadota</taxon>
        <taxon>Alphaproteobacteria</taxon>
        <taxon>Hyphomonadales</taxon>
        <taxon>Hyphomonadaceae</taxon>
        <taxon>Hyphomonas</taxon>
    </lineage>
</organism>
<dbReference type="PROSITE" id="PS51186">
    <property type="entry name" value="GNAT"/>
    <property type="match status" value="1"/>
</dbReference>
<dbReference type="PANTHER" id="PTHR43617:SF34">
    <property type="entry name" value="PUTATIVE-RELATED"/>
    <property type="match status" value="1"/>
</dbReference>
<dbReference type="Proteomes" id="UP000259610">
    <property type="component" value="Unassembled WGS sequence"/>
</dbReference>
<dbReference type="RefSeq" id="WP_272986406.1">
    <property type="nucleotide sequence ID" value="NZ_CAJWRG010000073.1"/>
</dbReference>
<dbReference type="SUPFAM" id="SSF55729">
    <property type="entry name" value="Acyl-CoA N-acyltransferases (Nat)"/>
    <property type="match status" value="1"/>
</dbReference>
<dbReference type="InterPro" id="IPR016181">
    <property type="entry name" value="Acyl_CoA_acyltransferase"/>
</dbReference>
<dbReference type="InterPro" id="IPR050276">
    <property type="entry name" value="MshD_Acetyltransferase"/>
</dbReference>
<accession>A0A3B9GTU9</accession>